<gene>
    <name evidence="2" type="ORF">PISMIDRAFT_15780</name>
</gene>
<name>A0A0C9YRR2_9AGAM</name>
<dbReference type="OrthoDB" id="2692005at2759"/>
<reference evidence="3" key="2">
    <citation type="submission" date="2015-01" db="EMBL/GenBank/DDBJ databases">
        <title>Evolutionary Origins and Diversification of the Mycorrhizal Mutualists.</title>
        <authorList>
            <consortium name="DOE Joint Genome Institute"/>
            <consortium name="Mycorrhizal Genomics Consortium"/>
            <person name="Kohler A."/>
            <person name="Kuo A."/>
            <person name="Nagy L.G."/>
            <person name="Floudas D."/>
            <person name="Copeland A."/>
            <person name="Barry K.W."/>
            <person name="Cichocki N."/>
            <person name="Veneault-Fourrey C."/>
            <person name="LaButti K."/>
            <person name="Lindquist E.A."/>
            <person name="Lipzen A."/>
            <person name="Lundell T."/>
            <person name="Morin E."/>
            <person name="Murat C."/>
            <person name="Riley R."/>
            <person name="Ohm R."/>
            <person name="Sun H."/>
            <person name="Tunlid A."/>
            <person name="Henrissat B."/>
            <person name="Grigoriev I.V."/>
            <person name="Hibbett D.S."/>
            <person name="Martin F."/>
        </authorList>
    </citation>
    <scope>NUCLEOTIDE SEQUENCE [LARGE SCALE GENOMIC DNA]</scope>
    <source>
        <strain evidence="3">441</strain>
    </source>
</reference>
<dbReference type="HOGENOM" id="CLU_871897_0_0_1"/>
<proteinExistence type="predicted"/>
<feature type="compositionally biased region" description="Low complexity" evidence="1">
    <location>
        <begin position="69"/>
        <end position="85"/>
    </location>
</feature>
<dbReference type="AlphaFoldDB" id="A0A0C9YRR2"/>
<accession>A0A0C9YRR2</accession>
<feature type="region of interest" description="Disordered" evidence="1">
    <location>
        <begin position="259"/>
        <end position="284"/>
    </location>
</feature>
<evidence type="ECO:0000256" key="1">
    <source>
        <dbReference type="SAM" id="MobiDB-lite"/>
    </source>
</evidence>
<protein>
    <submittedName>
        <fullName evidence="2">Uncharacterized protein</fullName>
    </submittedName>
</protein>
<sequence length="296" mass="33656">MKKVQAEVEGWPSIILIILIFVSEDHDYHSPQEGTPTWSFFSQCDACVSQDDFLALPQSIEAYATNFDESTSSDSSSINSPEAESLTQLDPSSPIEQDLDSKVDFKPEPMVIEPIVVADHTWCAIKDVEFDVWIREDGAERIDLNNSKKVIGISDMFDCFKTHQLSVFLKYIYPHIKMEEAERVIRKGLSAVKKEICKLTKVFKSKSMLCRLQAAEPGVEFNWREIQSGLHISSRSTAWSCYENWYFSQFRGIKHTHSNDEEYEPMDDGTPSMSPEPRDVTPHSAACHKSFAGKHC</sequence>
<keyword evidence="3" id="KW-1185">Reference proteome</keyword>
<reference evidence="2 3" key="1">
    <citation type="submission" date="2014-04" db="EMBL/GenBank/DDBJ databases">
        <authorList>
            <consortium name="DOE Joint Genome Institute"/>
            <person name="Kuo A."/>
            <person name="Kohler A."/>
            <person name="Costa M.D."/>
            <person name="Nagy L.G."/>
            <person name="Floudas D."/>
            <person name="Copeland A."/>
            <person name="Barry K.W."/>
            <person name="Cichocki N."/>
            <person name="Veneault-Fourrey C."/>
            <person name="LaButti K."/>
            <person name="Lindquist E.A."/>
            <person name="Lipzen A."/>
            <person name="Lundell T."/>
            <person name="Morin E."/>
            <person name="Murat C."/>
            <person name="Sun H."/>
            <person name="Tunlid A."/>
            <person name="Henrissat B."/>
            <person name="Grigoriev I.V."/>
            <person name="Hibbett D.S."/>
            <person name="Martin F."/>
            <person name="Nordberg H.P."/>
            <person name="Cantor M.N."/>
            <person name="Hua S.X."/>
        </authorList>
    </citation>
    <scope>NUCLEOTIDE SEQUENCE [LARGE SCALE GENOMIC DNA]</scope>
    <source>
        <strain evidence="2 3">441</strain>
    </source>
</reference>
<evidence type="ECO:0000313" key="2">
    <source>
        <dbReference type="EMBL" id="KIK16519.1"/>
    </source>
</evidence>
<evidence type="ECO:0000313" key="3">
    <source>
        <dbReference type="Proteomes" id="UP000054018"/>
    </source>
</evidence>
<feature type="region of interest" description="Disordered" evidence="1">
    <location>
        <begin position="68"/>
        <end position="97"/>
    </location>
</feature>
<organism evidence="2 3">
    <name type="scientific">Pisolithus microcarpus 441</name>
    <dbReference type="NCBI Taxonomy" id="765257"/>
    <lineage>
        <taxon>Eukaryota</taxon>
        <taxon>Fungi</taxon>
        <taxon>Dikarya</taxon>
        <taxon>Basidiomycota</taxon>
        <taxon>Agaricomycotina</taxon>
        <taxon>Agaricomycetes</taxon>
        <taxon>Agaricomycetidae</taxon>
        <taxon>Boletales</taxon>
        <taxon>Sclerodermatineae</taxon>
        <taxon>Pisolithaceae</taxon>
        <taxon>Pisolithus</taxon>
    </lineage>
</organism>
<dbReference type="Proteomes" id="UP000054018">
    <property type="component" value="Unassembled WGS sequence"/>
</dbReference>
<feature type="compositionally biased region" description="Polar residues" evidence="1">
    <location>
        <begin position="86"/>
        <end position="95"/>
    </location>
</feature>
<dbReference type="EMBL" id="KN833855">
    <property type="protein sequence ID" value="KIK16519.1"/>
    <property type="molecule type" value="Genomic_DNA"/>
</dbReference>